<gene>
    <name evidence="2" type="ORF">F3S47_08270</name>
</gene>
<sequence>MPDLTLSPPVALFASGLLFIFAALVLAVRGPREPLRRRVEAMRGRVAFPGRRVARPPEAADVRELREIVQDLMERERWSLLARCLALLSNGPSDATDGQRLYDVAMDAATARVREAENLGDLPEALAPHARAAETGEPALTALHCRAMAAAILRAEAEAGEAGRALAQSWTRDIEQALDRHDLEIVTVPCLAEAAYHARACATRDPEALDRAFRDWVEADRGNARPYVHHARRLAALGPPGVGALSRHLGLTVAARRIFGGPGPLLRVQLAAAGSGPLAALPGWCRATLMARLSEVSEGPGGQDLVNAVCAKVLADGEDALAQDILRNYLRVKIASHWPDGEAFDALCGRALGAADARRSARALQETVRAAA</sequence>
<comment type="caution">
    <text evidence="2">The sequence shown here is derived from an EMBL/GenBank/DDBJ whole genome shotgun (WGS) entry which is preliminary data.</text>
</comment>
<accession>A0A5J5GNU8</accession>
<proteinExistence type="predicted"/>
<organism evidence="2 3">
    <name type="scientific">Histidinibacterium aquaticum</name>
    <dbReference type="NCBI Taxonomy" id="2613962"/>
    <lineage>
        <taxon>Bacteria</taxon>
        <taxon>Pseudomonadati</taxon>
        <taxon>Pseudomonadota</taxon>
        <taxon>Alphaproteobacteria</taxon>
        <taxon>Rhodobacterales</taxon>
        <taxon>Paracoccaceae</taxon>
        <taxon>Histidinibacterium</taxon>
    </lineage>
</organism>
<evidence type="ECO:0000256" key="1">
    <source>
        <dbReference type="SAM" id="Phobius"/>
    </source>
</evidence>
<name>A0A5J5GNU8_9RHOB</name>
<keyword evidence="1" id="KW-0812">Transmembrane</keyword>
<keyword evidence="1" id="KW-0472">Membrane</keyword>
<dbReference type="RefSeq" id="WP_150444771.1">
    <property type="nucleotide sequence ID" value="NZ_VYQE01000002.1"/>
</dbReference>
<dbReference type="Proteomes" id="UP000326554">
    <property type="component" value="Unassembled WGS sequence"/>
</dbReference>
<keyword evidence="1" id="KW-1133">Transmembrane helix</keyword>
<evidence type="ECO:0000313" key="3">
    <source>
        <dbReference type="Proteomes" id="UP000326554"/>
    </source>
</evidence>
<protein>
    <submittedName>
        <fullName evidence="2">Uncharacterized protein</fullName>
    </submittedName>
</protein>
<dbReference type="EMBL" id="VYQE01000002">
    <property type="protein sequence ID" value="KAA9009238.1"/>
    <property type="molecule type" value="Genomic_DNA"/>
</dbReference>
<feature type="transmembrane region" description="Helical" evidence="1">
    <location>
        <begin position="6"/>
        <end position="28"/>
    </location>
</feature>
<dbReference type="AlphaFoldDB" id="A0A5J5GNU8"/>
<keyword evidence="3" id="KW-1185">Reference proteome</keyword>
<reference evidence="2 3" key="1">
    <citation type="submission" date="2019-09" db="EMBL/GenBank/DDBJ databases">
        <authorList>
            <person name="Park J.-S."/>
            <person name="Choi H.-J."/>
        </authorList>
    </citation>
    <scope>NUCLEOTIDE SEQUENCE [LARGE SCALE GENOMIC DNA]</scope>
    <source>
        <strain evidence="2 3">176SS1-4</strain>
    </source>
</reference>
<evidence type="ECO:0000313" key="2">
    <source>
        <dbReference type="EMBL" id="KAA9009238.1"/>
    </source>
</evidence>